<organism evidence="4 5">
    <name type="scientific">Cricetulus griseus</name>
    <name type="common">Chinese hamster</name>
    <name type="synonym">Cricetulus barabensis griseus</name>
    <dbReference type="NCBI Taxonomy" id="10029"/>
    <lineage>
        <taxon>Eukaryota</taxon>
        <taxon>Metazoa</taxon>
        <taxon>Chordata</taxon>
        <taxon>Craniata</taxon>
        <taxon>Vertebrata</taxon>
        <taxon>Euteleostomi</taxon>
        <taxon>Mammalia</taxon>
        <taxon>Eutheria</taxon>
        <taxon>Euarchontoglires</taxon>
        <taxon>Glires</taxon>
        <taxon>Rodentia</taxon>
        <taxon>Myomorpha</taxon>
        <taxon>Muroidea</taxon>
        <taxon>Cricetidae</taxon>
        <taxon>Cricetinae</taxon>
        <taxon>Cricetulus</taxon>
    </lineage>
</organism>
<sequence length="198" mass="22224">MEGVADRKMEGVADLVLEAADGKMEEEADRKREGAADLVLEAADGKMEGAADGKMEEAAKLVLEATDGKMEGAADLVLEAADGKMEGVADGKMEGHADRKMEGVVDLVLENDFQHEEKIFQQCRLIQNQRLRTIKHVHEQFLKNLEDLEKKNDMQFLSTQNELKEEMNKLRRKIMKESVSCVSNWKDELIKALKSFVS</sequence>
<accession>G3H6L7</accession>
<dbReference type="Proteomes" id="UP000001075">
    <property type="component" value="Unassembled WGS sequence"/>
</dbReference>
<evidence type="ECO:0000313" key="5">
    <source>
        <dbReference type="Proteomes" id="UP000001075"/>
    </source>
</evidence>
<evidence type="ECO:0000259" key="3">
    <source>
        <dbReference type="Pfam" id="PF04803"/>
    </source>
</evidence>
<dbReference type="eggNOG" id="ENOG502R883">
    <property type="taxonomic scope" value="Eukaryota"/>
</dbReference>
<dbReference type="InterPro" id="IPR051443">
    <property type="entry name" value="XLR/SYCP3"/>
</dbReference>
<dbReference type="STRING" id="10029.G3H6L7"/>
<keyword evidence="2" id="KW-0175">Coiled coil</keyword>
<dbReference type="Pfam" id="PF04803">
    <property type="entry name" value="Cor1"/>
    <property type="match status" value="1"/>
</dbReference>
<dbReference type="GO" id="GO:0051321">
    <property type="term" value="P:meiotic cell cycle"/>
    <property type="evidence" value="ECO:0007669"/>
    <property type="project" value="TreeGrafter"/>
</dbReference>
<evidence type="ECO:0000256" key="2">
    <source>
        <dbReference type="SAM" id="Coils"/>
    </source>
</evidence>
<feature type="domain" description="XLR/SYCP3/FAM9" evidence="3">
    <location>
        <begin position="109"/>
        <end position="173"/>
    </location>
</feature>
<gene>
    <name evidence="4" type="ORF">I79_005982</name>
</gene>
<dbReference type="GO" id="GO:0007286">
    <property type="term" value="P:spermatid development"/>
    <property type="evidence" value="ECO:0007669"/>
    <property type="project" value="TreeGrafter"/>
</dbReference>
<evidence type="ECO:0000313" key="4">
    <source>
        <dbReference type="EMBL" id="EGW03175.1"/>
    </source>
</evidence>
<dbReference type="InParanoid" id="G3H6L7"/>
<dbReference type="PANTHER" id="PTHR19368:SF22">
    <property type="entry name" value="RIKEN CDNA 1700013H16 GENE"/>
    <property type="match status" value="1"/>
</dbReference>
<dbReference type="AlphaFoldDB" id="G3H6L7"/>
<name>G3H6L7_CRIGR</name>
<reference evidence="5" key="1">
    <citation type="journal article" date="2011" name="Nat. Biotechnol.">
        <title>The genomic sequence of the Chinese hamster ovary (CHO)-K1 cell line.</title>
        <authorList>
            <person name="Xu X."/>
            <person name="Nagarajan H."/>
            <person name="Lewis N.E."/>
            <person name="Pan S."/>
            <person name="Cai Z."/>
            <person name="Liu X."/>
            <person name="Chen W."/>
            <person name="Xie M."/>
            <person name="Wang W."/>
            <person name="Hammond S."/>
            <person name="Andersen M.R."/>
            <person name="Neff N."/>
            <person name="Passarelli B."/>
            <person name="Koh W."/>
            <person name="Fan H.C."/>
            <person name="Wang J."/>
            <person name="Gui Y."/>
            <person name="Lee K.H."/>
            <person name="Betenbaugh M.J."/>
            <person name="Quake S.R."/>
            <person name="Famili I."/>
            <person name="Palsson B.O."/>
            <person name="Wang J."/>
        </authorList>
    </citation>
    <scope>NUCLEOTIDE SEQUENCE [LARGE SCALE GENOMIC DNA]</scope>
    <source>
        <strain evidence="5">CHO K1 cell line</strain>
    </source>
</reference>
<dbReference type="PaxDb" id="10029-XP_007629678.1"/>
<dbReference type="InterPro" id="IPR006888">
    <property type="entry name" value="XLR/SYCP3/FAM9_dom"/>
</dbReference>
<dbReference type="PANTHER" id="PTHR19368">
    <property type="entry name" value="XLR/SCP3/FAM9"/>
    <property type="match status" value="1"/>
</dbReference>
<comment type="similarity">
    <text evidence="1">Belongs to the XLR/SYCP3 family.</text>
</comment>
<feature type="coiled-coil region" evidence="2">
    <location>
        <begin position="131"/>
        <end position="180"/>
    </location>
</feature>
<dbReference type="EMBL" id="JH000176">
    <property type="protein sequence ID" value="EGW03175.1"/>
    <property type="molecule type" value="Genomic_DNA"/>
</dbReference>
<dbReference type="GO" id="GO:0000795">
    <property type="term" value="C:synaptonemal complex"/>
    <property type="evidence" value="ECO:0007669"/>
    <property type="project" value="TreeGrafter"/>
</dbReference>
<protein>
    <submittedName>
        <fullName evidence="4">Synaptonemal complex protein 3</fullName>
    </submittedName>
</protein>
<evidence type="ECO:0000256" key="1">
    <source>
        <dbReference type="ARBA" id="ARBA00010283"/>
    </source>
</evidence>
<proteinExistence type="inferred from homology"/>